<evidence type="ECO:0000256" key="1">
    <source>
        <dbReference type="SAM" id="MobiDB-lite"/>
    </source>
</evidence>
<name>A0A9P4VUB7_9PEZI</name>
<accession>A0A9P4VUB7</accession>
<reference evidence="2" key="1">
    <citation type="journal article" date="2020" name="Stud. Mycol.">
        <title>101 Dothideomycetes genomes: a test case for predicting lifestyles and emergence of pathogens.</title>
        <authorList>
            <person name="Haridas S."/>
            <person name="Albert R."/>
            <person name="Binder M."/>
            <person name="Bloem J."/>
            <person name="Labutti K."/>
            <person name="Salamov A."/>
            <person name="Andreopoulos B."/>
            <person name="Baker S."/>
            <person name="Barry K."/>
            <person name="Bills G."/>
            <person name="Bluhm B."/>
            <person name="Cannon C."/>
            <person name="Castanera R."/>
            <person name="Culley D."/>
            <person name="Daum C."/>
            <person name="Ezra D."/>
            <person name="Gonzalez J."/>
            <person name="Henrissat B."/>
            <person name="Kuo A."/>
            <person name="Liang C."/>
            <person name="Lipzen A."/>
            <person name="Lutzoni F."/>
            <person name="Magnuson J."/>
            <person name="Mondo S."/>
            <person name="Nolan M."/>
            <person name="Ohm R."/>
            <person name="Pangilinan J."/>
            <person name="Park H.-J."/>
            <person name="Ramirez L."/>
            <person name="Alfaro M."/>
            <person name="Sun H."/>
            <person name="Tritt A."/>
            <person name="Yoshinaga Y."/>
            <person name="Zwiers L.-H."/>
            <person name="Turgeon B."/>
            <person name="Goodwin S."/>
            <person name="Spatafora J."/>
            <person name="Crous P."/>
            <person name="Grigoriev I."/>
        </authorList>
    </citation>
    <scope>NUCLEOTIDE SEQUENCE</scope>
    <source>
        <strain evidence="2">CBS 101060</strain>
    </source>
</reference>
<dbReference type="EMBL" id="MU006093">
    <property type="protein sequence ID" value="KAF2840449.1"/>
    <property type="molecule type" value="Genomic_DNA"/>
</dbReference>
<sequence>MPPSTPPRRHHLGLTYEAIVMHLGFSYQQVQRACQAEQVTPMKRSGRPPQLSQEQVEK</sequence>
<keyword evidence="3" id="KW-1185">Reference proteome</keyword>
<dbReference type="OrthoDB" id="3695406at2759"/>
<dbReference type="AlphaFoldDB" id="A0A9P4VUB7"/>
<dbReference type="Proteomes" id="UP000799429">
    <property type="component" value="Unassembled WGS sequence"/>
</dbReference>
<evidence type="ECO:0000313" key="3">
    <source>
        <dbReference type="Proteomes" id="UP000799429"/>
    </source>
</evidence>
<gene>
    <name evidence="2" type="ORF">M501DRAFT_1002806</name>
</gene>
<organism evidence="2 3">
    <name type="scientific">Patellaria atrata CBS 101060</name>
    <dbReference type="NCBI Taxonomy" id="1346257"/>
    <lineage>
        <taxon>Eukaryota</taxon>
        <taxon>Fungi</taxon>
        <taxon>Dikarya</taxon>
        <taxon>Ascomycota</taxon>
        <taxon>Pezizomycotina</taxon>
        <taxon>Dothideomycetes</taxon>
        <taxon>Dothideomycetes incertae sedis</taxon>
        <taxon>Patellariales</taxon>
        <taxon>Patellariaceae</taxon>
        <taxon>Patellaria</taxon>
    </lineage>
</organism>
<feature type="region of interest" description="Disordered" evidence="1">
    <location>
        <begin position="38"/>
        <end position="58"/>
    </location>
</feature>
<protein>
    <submittedName>
        <fullName evidence="2">Uncharacterized protein</fullName>
    </submittedName>
</protein>
<proteinExistence type="predicted"/>
<comment type="caution">
    <text evidence="2">The sequence shown here is derived from an EMBL/GenBank/DDBJ whole genome shotgun (WGS) entry which is preliminary data.</text>
</comment>
<evidence type="ECO:0000313" key="2">
    <source>
        <dbReference type="EMBL" id="KAF2840449.1"/>
    </source>
</evidence>